<keyword evidence="1" id="KW-0472">Membrane</keyword>
<evidence type="ECO:0008006" key="4">
    <source>
        <dbReference type="Google" id="ProtNLM"/>
    </source>
</evidence>
<keyword evidence="1" id="KW-1133">Transmembrane helix</keyword>
<accession>A0A1C5JG14</accession>
<sequence>MPTNDLLTLRLLSGNFGLHIVVDELISKGRAAMSEQTAPIEPGQPSSGVRWRRFAVTLGTVAVGAAGMVVLTAQGVLGAQFAISGMPFTVTADKLEGTGFEQFATLDQMIPDSPNQGDTGGQVVVIVSAIDKAELTNLCQSISLGGINLRITAGGSGKPVTARTLVVDGDEIAGNASFRNINVGQDASTVDQVPGVKGNPGVFAQQADTVTINNLRQNNYATTAAVFTLPNLHMGFSSDGC</sequence>
<keyword evidence="1" id="KW-0812">Transmembrane</keyword>
<protein>
    <recommendedName>
        <fullName evidence="4">Cholesterol esterase</fullName>
    </recommendedName>
</protein>
<dbReference type="InterPro" id="IPR046198">
    <property type="entry name" value="DUF6230"/>
</dbReference>
<evidence type="ECO:0000313" key="2">
    <source>
        <dbReference type="EMBL" id="SCG68966.1"/>
    </source>
</evidence>
<organism evidence="2 3">
    <name type="scientific">Micromonospora humi</name>
    <dbReference type="NCBI Taxonomy" id="745366"/>
    <lineage>
        <taxon>Bacteria</taxon>
        <taxon>Bacillati</taxon>
        <taxon>Actinomycetota</taxon>
        <taxon>Actinomycetes</taxon>
        <taxon>Micromonosporales</taxon>
        <taxon>Micromonosporaceae</taxon>
        <taxon>Micromonospora</taxon>
    </lineage>
</organism>
<dbReference type="Proteomes" id="UP000199360">
    <property type="component" value="Unassembled WGS sequence"/>
</dbReference>
<dbReference type="AlphaFoldDB" id="A0A1C5JG14"/>
<dbReference type="STRING" id="745366.GA0070213_110176"/>
<gene>
    <name evidence="2" type="ORF">GA0070213_110176</name>
</gene>
<keyword evidence="3" id="KW-1185">Reference proteome</keyword>
<dbReference type="EMBL" id="FMDM01000010">
    <property type="protein sequence ID" value="SCG68966.1"/>
    <property type="molecule type" value="Genomic_DNA"/>
</dbReference>
<evidence type="ECO:0000313" key="3">
    <source>
        <dbReference type="Proteomes" id="UP000199360"/>
    </source>
</evidence>
<reference evidence="3" key="1">
    <citation type="submission" date="2016-06" db="EMBL/GenBank/DDBJ databases">
        <authorList>
            <person name="Varghese N."/>
            <person name="Submissions Spin"/>
        </authorList>
    </citation>
    <scope>NUCLEOTIDE SEQUENCE [LARGE SCALE GENOMIC DNA]</scope>
    <source>
        <strain evidence="3">DSM 45647</strain>
    </source>
</reference>
<proteinExistence type="predicted"/>
<feature type="transmembrane region" description="Helical" evidence="1">
    <location>
        <begin position="54"/>
        <end position="77"/>
    </location>
</feature>
<dbReference type="Pfam" id="PF19741">
    <property type="entry name" value="DUF6230"/>
    <property type="match status" value="1"/>
</dbReference>
<evidence type="ECO:0000256" key="1">
    <source>
        <dbReference type="SAM" id="Phobius"/>
    </source>
</evidence>
<name>A0A1C5JG14_9ACTN</name>